<keyword evidence="2" id="KW-1185">Reference proteome</keyword>
<reference evidence="3" key="1">
    <citation type="submission" date="2016-06" db="UniProtKB">
        <authorList>
            <consortium name="WormBaseParasite"/>
        </authorList>
    </citation>
    <scope>IDENTIFICATION</scope>
</reference>
<name>A0A183D662_9BILA</name>
<evidence type="ECO:0000313" key="2">
    <source>
        <dbReference type="Proteomes" id="UP000271098"/>
    </source>
</evidence>
<sequence length="130" mass="14490">MDSGCVSVSSDLSTQSTMPYSTYRKLSLEEQRKKCDQNVDTVKDATLIDENPRIVATAIESTTAVRCHGPKRYTKNWPRPKSMCCDYADENTPMVDSLSFSQITPPPVHRKFTAAAANSGRSENTQVSYF</sequence>
<organism evidence="3">
    <name type="scientific">Gongylonema pulchrum</name>
    <dbReference type="NCBI Taxonomy" id="637853"/>
    <lineage>
        <taxon>Eukaryota</taxon>
        <taxon>Metazoa</taxon>
        <taxon>Ecdysozoa</taxon>
        <taxon>Nematoda</taxon>
        <taxon>Chromadorea</taxon>
        <taxon>Rhabditida</taxon>
        <taxon>Spirurina</taxon>
        <taxon>Spiruromorpha</taxon>
        <taxon>Spiruroidea</taxon>
        <taxon>Gongylonematidae</taxon>
        <taxon>Gongylonema</taxon>
    </lineage>
</organism>
<dbReference type="EMBL" id="UYRT01007712">
    <property type="protein sequence ID" value="VDK43223.1"/>
    <property type="molecule type" value="Genomic_DNA"/>
</dbReference>
<protein>
    <submittedName>
        <fullName evidence="1 3">Uncharacterized protein</fullName>
    </submittedName>
</protein>
<dbReference type="Proteomes" id="UP000271098">
    <property type="component" value="Unassembled WGS sequence"/>
</dbReference>
<dbReference type="AlphaFoldDB" id="A0A183D662"/>
<gene>
    <name evidence="1" type="ORF">GPUH_LOCUS4201</name>
</gene>
<evidence type="ECO:0000313" key="3">
    <source>
        <dbReference type="WBParaSite" id="GPUH_0000421001-mRNA-1"/>
    </source>
</evidence>
<proteinExistence type="predicted"/>
<evidence type="ECO:0000313" key="1">
    <source>
        <dbReference type="EMBL" id="VDK43223.1"/>
    </source>
</evidence>
<dbReference type="OrthoDB" id="5828183at2759"/>
<reference evidence="1 2" key="2">
    <citation type="submission" date="2018-11" db="EMBL/GenBank/DDBJ databases">
        <authorList>
            <consortium name="Pathogen Informatics"/>
        </authorList>
    </citation>
    <scope>NUCLEOTIDE SEQUENCE [LARGE SCALE GENOMIC DNA]</scope>
</reference>
<accession>A0A183D662</accession>
<dbReference type="WBParaSite" id="GPUH_0000421001-mRNA-1">
    <property type="protein sequence ID" value="GPUH_0000421001-mRNA-1"/>
    <property type="gene ID" value="GPUH_0000421001"/>
</dbReference>